<organism evidence="2 3">
    <name type="scientific">Methanocorpusculum petauri</name>
    <dbReference type="NCBI Taxonomy" id="3002863"/>
    <lineage>
        <taxon>Archaea</taxon>
        <taxon>Methanobacteriati</taxon>
        <taxon>Methanobacteriota</taxon>
        <taxon>Stenosarchaea group</taxon>
        <taxon>Methanomicrobia</taxon>
        <taxon>Methanomicrobiales</taxon>
        <taxon>Methanocorpusculaceae</taxon>
        <taxon>Methanocorpusculum</taxon>
    </lineage>
</organism>
<comment type="caution">
    <text evidence="2">The sequence shown here is derived from an EMBL/GenBank/DDBJ whole genome shotgun (WGS) entry which is preliminary data.</text>
</comment>
<accession>A0ABT4II96</accession>
<dbReference type="Proteomes" id="UP001141422">
    <property type="component" value="Unassembled WGS sequence"/>
</dbReference>
<sequence>MKYLSILFAAVCACCLVAAAGCIGTDKAPNDLTENPWILDYFVGGNIAEHPAEGSMITLAFSQDRSYSGNGGINSYQGTYTVSGKNLTLGKPSSTKMGGSAALTAQENQYLSNLEAVASYTVTDRKLTVYDTAGNTIMIFEEYLV</sequence>
<dbReference type="InterPro" id="IPR005184">
    <property type="entry name" value="DUF306_Meta_HslJ"/>
</dbReference>
<dbReference type="Pfam" id="PF03724">
    <property type="entry name" value="META"/>
    <property type="match status" value="1"/>
</dbReference>
<feature type="domain" description="DUF306" evidence="1">
    <location>
        <begin position="30"/>
        <end position="141"/>
    </location>
</feature>
<evidence type="ECO:0000313" key="3">
    <source>
        <dbReference type="Proteomes" id="UP001141422"/>
    </source>
</evidence>
<dbReference type="PANTHER" id="PTHR35535">
    <property type="entry name" value="HEAT SHOCK PROTEIN HSLJ"/>
    <property type="match status" value="1"/>
</dbReference>
<dbReference type="EMBL" id="JAPTGB010000025">
    <property type="protein sequence ID" value="MCZ0861463.1"/>
    <property type="molecule type" value="Genomic_DNA"/>
</dbReference>
<gene>
    <name evidence="2" type="ORF">O0S10_09570</name>
</gene>
<dbReference type="InterPro" id="IPR038670">
    <property type="entry name" value="HslJ-like_sf"/>
</dbReference>
<dbReference type="RefSeq" id="WP_268925653.1">
    <property type="nucleotide sequence ID" value="NZ_JAPTGB010000025.1"/>
</dbReference>
<dbReference type="InterPro" id="IPR053147">
    <property type="entry name" value="Hsp_HslJ-like"/>
</dbReference>
<dbReference type="PROSITE" id="PS51257">
    <property type="entry name" value="PROKAR_LIPOPROTEIN"/>
    <property type="match status" value="1"/>
</dbReference>
<evidence type="ECO:0000259" key="1">
    <source>
        <dbReference type="Pfam" id="PF03724"/>
    </source>
</evidence>
<protein>
    <submittedName>
        <fullName evidence="2">META domain-containing protein</fullName>
    </submittedName>
</protein>
<dbReference type="PANTHER" id="PTHR35535:SF2">
    <property type="entry name" value="DUF306 DOMAIN-CONTAINING PROTEIN"/>
    <property type="match status" value="1"/>
</dbReference>
<dbReference type="Gene3D" id="2.40.128.270">
    <property type="match status" value="1"/>
</dbReference>
<evidence type="ECO:0000313" key="2">
    <source>
        <dbReference type="EMBL" id="MCZ0861463.1"/>
    </source>
</evidence>
<reference evidence="2" key="1">
    <citation type="submission" date="2022-12" db="EMBL/GenBank/DDBJ databases">
        <title>Isolation and characterisation of novel Methanocorpusculum spp. from native Australian herbivores indicates the genus is ancestrally host-associated.</title>
        <authorList>
            <person name="Volmer J.G."/>
            <person name="Soo R.M."/>
            <person name="Evans P.N."/>
            <person name="Hoedt E.C."/>
            <person name="Astorga Alsina A.L."/>
            <person name="Woodcroft B.J."/>
            <person name="Tyson G.W."/>
            <person name="Hugenholtz P."/>
            <person name="Morrison M."/>
        </authorList>
    </citation>
    <scope>NUCLEOTIDE SEQUENCE</scope>
    <source>
        <strain evidence="2">MG</strain>
    </source>
</reference>
<proteinExistence type="predicted"/>
<name>A0ABT4II96_9EURY</name>
<keyword evidence="3" id="KW-1185">Reference proteome</keyword>